<protein>
    <submittedName>
        <fullName evidence="1">Uncharacterized protein</fullName>
    </submittedName>
</protein>
<dbReference type="AlphaFoldDB" id="A0A2P7RZY6"/>
<keyword evidence="2" id="KW-1185">Reference proteome</keyword>
<name>A0A2P7RZY6_9HYPH</name>
<sequence length="90" mass="10394">MENDLRRILLETASACASAQGCAVSTIARRCRNDSKFFSRIADTGQSFTVRTYDEVMDWFMKNWPDGKDRPVELLRWAAEYVRTSKQVQP</sequence>
<dbReference type="Proteomes" id="UP000240653">
    <property type="component" value="Unassembled WGS sequence"/>
</dbReference>
<accession>A0A2P7RZY6</accession>
<proteinExistence type="predicted"/>
<dbReference type="PROSITE" id="PS51257">
    <property type="entry name" value="PROKAR_LIPOPROTEIN"/>
    <property type="match status" value="1"/>
</dbReference>
<comment type="caution">
    <text evidence="1">The sequence shown here is derived from an EMBL/GenBank/DDBJ whole genome shotgun (WGS) entry which is preliminary data.</text>
</comment>
<evidence type="ECO:0000313" key="1">
    <source>
        <dbReference type="EMBL" id="PSJ55789.1"/>
    </source>
</evidence>
<organism evidence="1 2">
    <name type="scientific">Pseudaminobacter soli</name>
    <name type="common">ex Li et al. 2025</name>
    <dbReference type="NCBI Taxonomy" id="1295366"/>
    <lineage>
        <taxon>Bacteria</taxon>
        <taxon>Pseudomonadati</taxon>
        <taxon>Pseudomonadota</taxon>
        <taxon>Alphaproteobacteria</taxon>
        <taxon>Hyphomicrobiales</taxon>
        <taxon>Phyllobacteriaceae</taxon>
        <taxon>Pseudaminobacter</taxon>
    </lineage>
</organism>
<dbReference type="EMBL" id="PXYL01000022">
    <property type="protein sequence ID" value="PSJ55789.1"/>
    <property type="molecule type" value="Genomic_DNA"/>
</dbReference>
<gene>
    <name evidence="1" type="ORF">C7I85_26235</name>
</gene>
<reference evidence="1 2" key="1">
    <citation type="submission" date="2018-03" db="EMBL/GenBank/DDBJ databases">
        <title>The draft genome of Mesorhizobium soli JCM 19897.</title>
        <authorList>
            <person name="Li L."/>
            <person name="Liu L."/>
            <person name="Liang L."/>
            <person name="Wang T."/>
            <person name="Zhang X."/>
        </authorList>
    </citation>
    <scope>NUCLEOTIDE SEQUENCE [LARGE SCALE GENOMIC DNA]</scope>
    <source>
        <strain evidence="1 2">JCM 19897</strain>
    </source>
</reference>
<evidence type="ECO:0000313" key="2">
    <source>
        <dbReference type="Proteomes" id="UP000240653"/>
    </source>
</evidence>